<comment type="caution">
    <text evidence="2">The sequence shown here is derived from an EMBL/GenBank/DDBJ whole genome shotgun (WGS) entry which is preliminary data.</text>
</comment>
<reference evidence="2 3" key="1">
    <citation type="submission" date="2024-09" db="EMBL/GenBank/DDBJ databases">
        <authorList>
            <person name="Sun Q."/>
            <person name="Mori K."/>
        </authorList>
    </citation>
    <scope>NUCLEOTIDE SEQUENCE [LARGE SCALE GENOMIC DNA]</scope>
    <source>
        <strain evidence="2 3">NCAIM B.02529</strain>
    </source>
</reference>
<dbReference type="Pfam" id="PF08570">
    <property type="entry name" value="DUF1761"/>
    <property type="match status" value="1"/>
</dbReference>
<dbReference type="Proteomes" id="UP001589836">
    <property type="component" value="Unassembled WGS sequence"/>
</dbReference>
<keyword evidence="1" id="KW-0472">Membrane</keyword>
<feature type="transmembrane region" description="Helical" evidence="1">
    <location>
        <begin position="103"/>
        <end position="125"/>
    </location>
</feature>
<evidence type="ECO:0000313" key="3">
    <source>
        <dbReference type="Proteomes" id="UP001589836"/>
    </source>
</evidence>
<keyword evidence="1" id="KW-1133">Transmembrane helix</keyword>
<organism evidence="2 3">
    <name type="scientific">Pontibacillus salicampi</name>
    <dbReference type="NCBI Taxonomy" id="1449801"/>
    <lineage>
        <taxon>Bacteria</taxon>
        <taxon>Bacillati</taxon>
        <taxon>Bacillota</taxon>
        <taxon>Bacilli</taxon>
        <taxon>Bacillales</taxon>
        <taxon>Bacillaceae</taxon>
        <taxon>Pontibacillus</taxon>
    </lineage>
</organism>
<dbReference type="InterPro" id="IPR013879">
    <property type="entry name" value="DUF1761"/>
</dbReference>
<name>A0ABV6LUA8_9BACI</name>
<evidence type="ECO:0000256" key="1">
    <source>
        <dbReference type="SAM" id="Phobius"/>
    </source>
</evidence>
<feature type="transmembrane region" description="Helical" evidence="1">
    <location>
        <begin position="46"/>
        <end position="65"/>
    </location>
</feature>
<keyword evidence="1" id="KW-0812">Transmembrane</keyword>
<dbReference type="EMBL" id="JBHLTP010000023">
    <property type="protein sequence ID" value="MFC0525838.1"/>
    <property type="molecule type" value="Genomic_DNA"/>
</dbReference>
<sequence length="126" mass="13740">MFIPIIIGAVLYMLYGGIYYSILLSDKQADKNKDIQLHQTEGAMKYITSVLIAFISSTLVAIAIKQTGLDTITGGLSIGLLLGIIISLVYLKNALFGLMPRRSLYIAIGDHLVIFTLLGLLHGWLA</sequence>
<evidence type="ECO:0000313" key="2">
    <source>
        <dbReference type="EMBL" id="MFC0525838.1"/>
    </source>
</evidence>
<gene>
    <name evidence="2" type="ORF">ACFFGV_19875</name>
</gene>
<keyword evidence="3" id="KW-1185">Reference proteome</keyword>
<protein>
    <submittedName>
        <fullName evidence="2">DUF1761 family protein</fullName>
    </submittedName>
</protein>
<proteinExistence type="predicted"/>
<accession>A0ABV6LUA8</accession>
<feature type="transmembrane region" description="Helical" evidence="1">
    <location>
        <begin position="6"/>
        <end position="25"/>
    </location>
</feature>
<dbReference type="RefSeq" id="WP_377351591.1">
    <property type="nucleotide sequence ID" value="NZ_JBHLTP010000023.1"/>
</dbReference>
<feature type="transmembrane region" description="Helical" evidence="1">
    <location>
        <begin position="71"/>
        <end position="91"/>
    </location>
</feature>